<evidence type="ECO:0000256" key="5">
    <source>
        <dbReference type="ARBA" id="ARBA00022989"/>
    </source>
</evidence>
<dbReference type="PROSITE" id="PS50929">
    <property type="entry name" value="ABC_TM1F"/>
    <property type="match status" value="1"/>
</dbReference>
<evidence type="ECO:0000256" key="1">
    <source>
        <dbReference type="ARBA" id="ARBA00004651"/>
    </source>
</evidence>
<dbReference type="SUPFAM" id="SSF90123">
    <property type="entry name" value="ABC transporter transmembrane region"/>
    <property type="match status" value="1"/>
</dbReference>
<evidence type="ECO:0000256" key="7">
    <source>
        <dbReference type="SAM" id="MobiDB-lite"/>
    </source>
</evidence>
<feature type="region of interest" description="Disordered" evidence="7">
    <location>
        <begin position="1"/>
        <end position="24"/>
    </location>
</feature>
<sequence length="742" mass="79151">MNMTTTGDAGDKSSPASPNGNKRQGDWLLRRLSLVARQDGLLSRAQIEALLNQAPDDAMPAAAWRAWIVMVSDACKLQMSGWSDEPDVAMLPMLMLTPEGEMGVVLARGADGSWRIDGPDGLGYTHDWQPGAQFTKVEVSGVAPARRSAKAFFKETFFADRRWVFYAALVAVLGNILALATSLYSMQVYDRVIPTQGFSTLIVLSVGALIAIVLELLLKLARSAIVNEALSHIDINLSSGIFERLLNLRMDQFPSQVGSLSGQLRSYETIRAFNSAISLFACSDAPFALFFLAVIFWVGGPFVAAVPLVFLILAVVVGQLSRSRIERAAMAGTGAGNRKLGLLVEAVSGAEALKAGGGGWQVLTRWNDLSRESVRQDADIRHLSETSQYLSAALQQLSYICMVATGAYVATTGSITSGAVVACSILSGRVLTPVNMIPGLLVQWANAKAAHKSLEAIFALRCDNHEVERPLVPQRIEGRLSLQDVAFTYGPEGQGIAIPRLEIAPGERVAILGAIGAGKSTVLRLLGGFYCPQQGRVLLDGLDIQQISRDRLSEVLGYLPQHVSLFGGTLRDNLLLGLSSKDDEQVLRAAQATGLQALIAGHPKGLDLPIAEGGAGLSGGQKQLVALTRLMLSAPKVWLLDEPTACMDSQTEERCIVALEQAMADGATAVLVTHKHALLRLVERIVVLTPQGVVLDGARDVVLRQLQGGVVVSPGGNPSNRPQPGNPSAPRSAPSAQVMTTR</sequence>
<dbReference type="Gene3D" id="3.40.50.300">
    <property type="entry name" value="P-loop containing nucleotide triphosphate hydrolases"/>
    <property type="match status" value="1"/>
</dbReference>
<dbReference type="RefSeq" id="WP_254476738.1">
    <property type="nucleotide sequence ID" value="NZ_CP113432.1"/>
</dbReference>
<feature type="transmembrane region" description="Helical" evidence="8">
    <location>
        <begin position="163"/>
        <end position="186"/>
    </location>
</feature>
<feature type="transmembrane region" description="Helical" evidence="8">
    <location>
        <begin position="302"/>
        <end position="320"/>
    </location>
</feature>
<dbReference type="PANTHER" id="PTHR43394">
    <property type="entry name" value="ATP-DEPENDENT PERMEASE MDL1, MITOCHONDRIAL"/>
    <property type="match status" value="1"/>
</dbReference>
<reference evidence="11" key="1">
    <citation type="submission" date="2022-11" db="EMBL/GenBank/DDBJ databases">
        <title>Pseudomonas triclosanedens sp. nov., a triclosan degrader isolated from activated sludge.</title>
        <authorList>
            <person name="Yin Y."/>
            <person name="Lu Z."/>
        </authorList>
    </citation>
    <scope>NUCLEOTIDE SEQUENCE</scope>
    <source>
        <strain evidence="11">ZM23</strain>
    </source>
</reference>
<keyword evidence="6 8" id="KW-0472">Membrane</keyword>
<keyword evidence="12" id="KW-1185">Reference proteome</keyword>
<evidence type="ECO:0000259" key="10">
    <source>
        <dbReference type="PROSITE" id="PS50929"/>
    </source>
</evidence>
<evidence type="ECO:0000259" key="9">
    <source>
        <dbReference type="PROSITE" id="PS50893"/>
    </source>
</evidence>
<dbReference type="SMART" id="SM00382">
    <property type="entry name" value="AAA"/>
    <property type="match status" value="1"/>
</dbReference>
<dbReference type="InterPro" id="IPR003439">
    <property type="entry name" value="ABC_transporter-like_ATP-bd"/>
</dbReference>
<evidence type="ECO:0000256" key="2">
    <source>
        <dbReference type="ARBA" id="ARBA00022692"/>
    </source>
</evidence>
<dbReference type="Pfam" id="PF00664">
    <property type="entry name" value="ABC_membrane"/>
    <property type="match status" value="1"/>
</dbReference>
<dbReference type="GO" id="GO:0005524">
    <property type="term" value="F:ATP binding"/>
    <property type="evidence" value="ECO:0007669"/>
    <property type="project" value="UniProtKB-KW"/>
</dbReference>
<protein>
    <submittedName>
        <fullName evidence="11">ATP-binding cassette domain-containing protein</fullName>
    </submittedName>
</protein>
<feature type="region of interest" description="Disordered" evidence="7">
    <location>
        <begin position="711"/>
        <end position="742"/>
    </location>
</feature>
<name>A0ABY7A5D0_9PSED</name>
<proteinExistence type="predicted"/>
<dbReference type="EMBL" id="CP113432">
    <property type="protein sequence ID" value="WAI51385.1"/>
    <property type="molecule type" value="Genomic_DNA"/>
</dbReference>
<evidence type="ECO:0000256" key="8">
    <source>
        <dbReference type="SAM" id="Phobius"/>
    </source>
</evidence>
<dbReference type="PANTHER" id="PTHR43394:SF1">
    <property type="entry name" value="ATP-BINDING CASSETTE SUB-FAMILY B MEMBER 10, MITOCHONDRIAL"/>
    <property type="match status" value="1"/>
</dbReference>
<gene>
    <name evidence="11" type="ORF">OU419_09090</name>
</gene>
<evidence type="ECO:0000256" key="4">
    <source>
        <dbReference type="ARBA" id="ARBA00022840"/>
    </source>
</evidence>
<evidence type="ECO:0000256" key="6">
    <source>
        <dbReference type="ARBA" id="ARBA00023136"/>
    </source>
</evidence>
<organism evidence="11 12">
    <name type="scientific">Pseudomonas triclosanedens</name>
    <dbReference type="NCBI Taxonomy" id="2961893"/>
    <lineage>
        <taxon>Bacteria</taxon>
        <taxon>Pseudomonadati</taxon>
        <taxon>Pseudomonadota</taxon>
        <taxon>Gammaproteobacteria</taxon>
        <taxon>Pseudomonadales</taxon>
        <taxon>Pseudomonadaceae</taxon>
        <taxon>Pseudomonas</taxon>
    </lineage>
</organism>
<feature type="domain" description="ABC transmembrane type-1" evidence="10">
    <location>
        <begin position="167"/>
        <end position="446"/>
    </location>
</feature>
<dbReference type="Gene3D" id="1.20.1560.10">
    <property type="entry name" value="ABC transporter type 1, transmembrane domain"/>
    <property type="match status" value="1"/>
</dbReference>
<feature type="transmembrane region" description="Helical" evidence="8">
    <location>
        <begin position="272"/>
        <end position="296"/>
    </location>
</feature>
<feature type="domain" description="ABC transporter" evidence="9">
    <location>
        <begin position="480"/>
        <end position="715"/>
    </location>
</feature>
<accession>A0ABY7A5D0</accession>
<dbReference type="SUPFAM" id="SSF52540">
    <property type="entry name" value="P-loop containing nucleoside triphosphate hydrolases"/>
    <property type="match status" value="1"/>
</dbReference>
<dbReference type="InterPro" id="IPR011527">
    <property type="entry name" value="ABC1_TM_dom"/>
</dbReference>
<dbReference type="PROSITE" id="PS50893">
    <property type="entry name" value="ABC_TRANSPORTER_2"/>
    <property type="match status" value="1"/>
</dbReference>
<keyword evidence="5 8" id="KW-1133">Transmembrane helix</keyword>
<dbReference type="Pfam" id="PF00005">
    <property type="entry name" value="ABC_tran"/>
    <property type="match status" value="1"/>
</dbReference>
<feature type="compositionally biased region" description="Low complexity" evidence="7">
    <location>
        <begin position="711"/>
        <end position="720"/>
    </location>
</feature>
<dbReference type="Proteomes" id="UP001163624">
    <property type="component" value="Chromosome"/>
</dbReference>
<dbReference type="InterPro" id="IPR039421">
    <property type="entry name" value="Type_1_exporter"/>
</dbReference>
<keyword evidence="4 11" id="KW-0067">ATP-binding</keyword>
<dbReference type="InterPro" id="IPR027417">
    <property type="entry name" value="P-loop_NTPase"/>
</dbReference>
<dbReference type="InterPro" id="IPR036640">
    <property type="entry name" value="ABC1_TM_sf"/>
</dbReference>
<comment type="subcellular location">
    <subcellularLocation>
        <location evidence="1">Cell membrane</location>
        <topology evidence="1">Multi-pass membrane protein</topology>
    </subcellularLocation>
</comment>
<evidence type="ECO:0000313" key="12">
    <source>
        <dbReference type="Proteomes" id="UP001163624"/>
    </source>
</evidence>
<evidence type="ECO:0000313" key="11">
    <source>
        <dbReference type="EMBL" id="WAI51385.1"/>
    </source>
</evidence>
<feature type="transmembrane region" description="Helical" evidence="8">
    <location>
        <begin position="198"/>
        <end position="218"/>
    </location>
</feature>
<evidence type="ECO:0000256" key="3">
    <source>
        <dbReference type="ARBA" id="ARBA00022741"/>
    </source>
</evidence>
<keyword evidence="2 8" id="KW-0812">Transmembrane</keyword>
<keyword evidence="3" id="KW-0547">Nucleotide-binding</keyword>
<dbReference type="InterPro" id="IPR003593">
    <property type="entry name" value="AAA+_ATPase"/>
</dbReference>